<organism evidence="3 4">
    <name type="scientific">Dactylosporangium darangshiense</name>
    <dbReference type="NCBI Taxonomy" id="579108"/>
    <lineage>
        <taxon>Bacteria</taxon>
        <taxon>Bacillati</taxon>
        <taxon>Actinomycetota</taxon>
        <taxon>Actinomycetes</taxon>
        <taxon>Micromonosporales</taxon>
        <taxon>Micromonosporaceae</taxon>
        <taxon>Dactylosporangium</taxon>
    </lineage>
</organism>
<dbReference type="InterPro" id="IPR051491">
    <property type="entry name" value="Recombinase/Transposase-rel"/>
</dbReference>
<dbReference type="InterPro" id="IPR006119">
    <property type="entry name" value="Resolv_N"/>
</dbReference>
<evidence type="ECO:0000259" key="2">
    <source>
        <dbReference type="PROSITE" id="PS51736"/>
    </source>
</evidence>
<dbReference type="PROSITE" id="PS51736">
    <property type="entry name" value="RECOMBINASES_3"/>
    <property type="match status" value="1"/>
</dbReference>
<dbReference type="InterPro" id="IPR006118">
    <property type="entry name" value="Recombinase_CS"/>
</dbReference>
<accession>A0ABP8DRC3</accession>
<feature type="domain" description="Resolvase/invertase-type recombinase catalytic" evidence="2">
    <location>
        <begin position="50"/>
        <end position="88"/>
    </location>
</feature>
<name>A0ABP8DRC3_9ACTN</name>
<dbReference type="PROSITE" id="PS00397">
    <property type="entry name" value="RECOMBINASES_1"/>
    <property type="match status" value="1"/>
</dbReference>
<evidence type="ECO:0000313" key="4">
    <source>
        <dbReference type="Proteomes" id="UP001500620"/>
    </source>
</evidence>
<keyword evidence="4" id="KW-1185">Reference proteome</keyword>
<sequence length="88" mass="9695">MKLAEWARHNGVRPQTAYRWFRQGTLPVSARRLPSGTTVVDVADDVPQGQVVAYARVSSAGQRTDLDRQVGRVTAWATGQDMLVSRGN</sequence>
<evidence type="ECO:0000313" key="3">
    <source>
        <dbReference type="EMBL" id="GAA4262308.1"/>
    </source>
</evidence>
<dbReference type="PANTHER" id="PTHR36172">
    <property type="match status" value="1"/>
</dbReference>
<gene>
    <name evidence="3" type="ORF">GCM10022255_098460</name>
</gene>
<dbReference type="EMBL" id="BAABAT010000051">
    <property type="protein sequence ID" value="GAA4262308.1"/>
    <property type="molecule type" value="Genomic_DNA"/>
</dbReference>
<proteinExistence type="predicted"/>
<dbReference type="Proteomes" id="UP001500620">
    <property type="component" value="Unassembled WGS sequence"/>
</dbReference>
<reference evidence="4" key="1">
    <citation type="journal article" date="2019" name="Int. J. Syst. Evol. Microbiol.">
        <title>The Global Catalogue of Microorganisms (GCM) 10K type strain sequencing project: providing services to taxonomists for standard genome sequencing and annotation.</title>
        <authorList>
            <consortium name="The Broad Institute Genomics Platform"/>
            <consortium name="The Broad Institute Genome Sequencing Center for Infectious Disease"/>
            <person name="Wu L."/>
            <person name="Ma J."/>
        </authorList>
    </citation>
    <scope>NUCLEOTIDE SEQUENCE [LARGE SCALE GENOMIC DNA]</scope>
    <source>
        <strain evidence="4">JCM 17441</strain>
    </source>
</reference>
<protein>
    <recommendedName>
        <fullName evidence="2">Resolvase/invertase-type recombinase catalytic domain-containing protein</fullName>
    </recommendedName>
</protein>
<comment type="caution">
    <text evidence="3">The sequence shown here is derived from an EMBL/GenBank/DDBJ whole genome shotgun (WGS) entry which is preliminary data.</text>
</comment>
<dbReference type="PANTHER" id="PTHR36172:SF1">
    <property type="entry name" value="RESOLVASE-RELATED"/>
    <property type="match status" value="1"/>
</dbReference>
<feature type="active site" description="O-(5'-phospho-DNA)-serine intermediate" evidence="1">
    <location>
        <position position="58"/>
    </location>
</feature>
<evidence type="ECO:0000256" key="1">
    <source>
        <dbReference type="PROSITE-ProRule" id="PRU10137"/>
    </source>
</evidence>